<dbReference type="InterPro" id="IPR011990">
    <property type="entry name" value="TPR-like_helical_dom_sf"/>
</dbReference>
<feature type="compositionally biased region" description="Basic and acidic residues" evidence="5">
    <location>
        <begin position="38"/>
        <end position="49"/>
    </location>
</feature>
<dbReference type="Gene3D" id="1.25.40.10">
    <property type="entry name" value="Tetratricopeptide repeat domain"/>
    <property type="match status" value="1"/>
</dbReference>
<evidence type="ECO:0000259" key="6">
    <source>
        <dbReference type="PROSITE" id="PS51700"/>
    </source>
</evidence>
<dbReference type="GO" id="GO:0044732">
    <property type="term" value="C:mitotic spindle pole body"/>
    <property type="evidence" value="ECO:0007669"/>
    <property type="project" value="TreeGrafter"/>
</dbReference>
<dbReference type="EC" id="3.4.22.49" evidence="2"/>
<evidence type="ECO:0000256" key="5">
    <source>
        <dbReference type="SAM" id="MobiDB-lite"/>
    </source>
</evidence>
<dbReference type="GO" id="GO:0072686">
    <property type="term" value="C:mitotic spindle"/>
    <property type="evidence" value="ECO:0007669"/>
    <property type="project" value="TreeGrafter"/>
</dbReference>
<dbReference type="GO" id="GO:0006508">
    <property type="term" value="P:proteolysis"/>
    <property type="evidence" value="ECO:0007669"/>
    <property type="project" value="InterPro"/>
</dbReference>
<feature type="region of interest" description="Disordered" evidence="5">
    <location>
        <begin position="1"/>
        <end position="172"/>
    </location>
</feature>
<feature type="compositionally biased region" description="Low complexity" evidence="5">
    <location>
        <begin position="1"/>
        <end position="26"/>
    </location>
</feature>
<dbReference type="InterPro" id="IPR005314">
    <property type="entry name" value="Peptidase_C50"/>
</dbReference>
<name>J6ETZ4_TRIAS</name>
<evidence type="ECO:0000313" key="8">
    <source>
        <dbReference type="Proteomes" id="UP000002748"/>
    </source>
</evidence>
<dbReference type="KEGG" id="tasa:A1Q1_05076"/>
<reference evidence="7 8" key="1">
    <citation type="journal article" date="2012" name="Eukaryot. Cell">
        <title>Draft genome sequence of CBS 2479, the standard type strain of Trichosporon asahii.</title>
        <authorList>
            <person name="Yang R.Y."/>
            <person name="Li H.T."/>
            <person name="Zhu H."/>
            <person name="Zhou G.P."/>
            <person name="Wang M."/>
            <person name="Wang L."/>
        </authorList>
    </citation>
    <scope>NUCLEOTIDE SEQUENCE [LARGE SCALE GENOMIC DNA]</scope>
    <source>
        <strain evidence="8">ATCC 90039 / CBS 2479 / JCM 2466 / KCTC 7840 / NCYC 2677 / UAMH 7654</strain>
    </source>
</reference>
<dbReference type="VEuPathDB" id="FungiDB:A1Q1_05076"/>
<dbReference type="PROSITE" id="PS51700">
    <property type="entry name" value="SEPARIN"/>
    <property type="match status" value="1"/>
</dbReference>
<dbReference type="GO" id="GO:0051307">
    <property type="term" value="P:meiotic chromosome separation"/>
    <property type="evidence" value="ECO:0007669"/>
    <property type="project" value="TreeGrafter"/>
</dbReference>
<dbReference type="InterPro" id="IPR030397">
    <property type="entry name" value="SEPARIN_core_dom"/>
</dbReference>
<evidence type="ECO:0000256" key="2">
    <source>
        <dbReference type="ARBA" id="ARBA00012489"/>
    </source>
</evidence>
<protein>
    <recommendedName>
        <fullName evidence="2">separase</fullName>
        <ecNumber evidence="2">3.4.22.49</ecNumber>
    </recommendedName>
</protein>
<keyword evidence="3" id="KW-0378">Hydrolase</keyword>
<feature type="region of interest" description="Disordered" evidence="5">
    <location>
        <begin position="967"/>
        <end position="1000"/>
    </location>
</feature>
<dbReference type="GeneID" id="25988588"/>
<dbReference type="Proteomes" id="UP000002748">
    <property type="component" value="Unassembled WGS sequence"/>
</dbReference>
<comment type="caution">
    <text evidence="7">The sequence shown here is derived from an EMBL/GenBank/DDBJ whole genome shotgun (WGS) entry which is preliminary data.</text>
</comment>
<sequence>MPARVAAPPTTRVATRTTRRTAAAPVSAGDDLAATLDRVLKVSEPEPQPRKRVTSASKASATKAGAPTKAPSAATTRTVTKSTKTSTRETETTAAKPTTTRTRRTATTTTPSSSRAASTTTTRTTRAPTSASIRATASTASASKDSPQRVTDDDDLPWTKPGVGVRERAQSAQAASNSAIKLLSEAQAAGYRTGTKSEWAPKVAKAVREGRAGVKVLRELYGSGSQRLAVERGAFNLAFKCIALDMNTTALELLGELRHSLVKDYEHIFVGDEWTWDGITTYPRAKGEIGDVLRQAICSTLTISDAANHPLILAPSLPLTSIGPFAVLLYRRISAVDTPISASWLRLRFYTAFATTVSSSAADDPPKKNSPDSIWSHVARTCQKYLAGTDDKRAVAMFISQCVDVVERTCAARGENRNAWFAGSWSTVADIWVGVGRNLGDSAVIDEALAVVTSIATISGDKASATVRSGTATPLSTSASSAVSTGSSSSVSRISNASATASQLSAKLARVQVQVEALASDSSASGSALTDALAGVDLGTLLSALCSMGSEGANATSACLRGLERLRRVLVKLLDRPKLVEVVREWLSAEATFIESLLRDVSDDRMPAISRDCLPGLVDSTLKIAPSLGTTELMSLLDRVYSLVIANKPNISAGALVQFVVCLSQTAHATAVRLTHAKANGALGLIKRSVDWSSELLASPPDDEAVLDSTHWRALHGSMMRRLELLAFCYQEKDKPAAMAAFARALLTLDDSTIHRIEKESASVSPYKIFANISDWISLLKRCTTFITNDPETIGFASILWSAMDEAHVSTAVRGAIGERVMGALEHARFKTHIQVLISELADRLLATYADADYPMRRMRVILRLMATIAATGYQSNRFNPLAEEIEHLASQTAFGNDSGLERYSSEYHACALVLRALDAYHATQHSVAAVAQLGGAALKAIRNLIAPPQVADKPAVAGKRVVSGARGTRATVRSTRTTTAKTAAKPPAARSTKAASAKAAPKATEPVPLVIDDMERFCELLDSLATLFGIMGLVLPKLETLRALRTVQRQDQGEGELTRVEGKLTLAYIMTSARLGTEYGRLGKFSRAQSIFAAAVNCAEATENSSQETGSDAGQSATISPAALLEVYLRYARYLAMSGQVADARDAYANAQDLFPSIPEPTNTGTFSKRWIELCAVSERVALAHGTLAAIRMAEGDVASALDSLTVAYRQWCRGAHGIAHLAAEAPDAADVQELEAVEEEMDEHEKAKAKSEGVAKAARNFCFTGKYLTALQWHYAEHLVDATFDLTMALARRGSVKECEYYLVQVRGMVPAIRSSSLSARVSAHSAELESRRLNFDTAAEQITSGAEFAIEGPDAVELMRVQGELLSRQHESAEADEMFIRAVNDIVGLDGQFTTAESWPSPVKDTSVEPLFPNALGHLLRQRAWLLKEAGCNDEYSEVHEQLQHVPENKSENLFLDAKVAMHDAFDCFKTDLFMSSLTESTIAMTMSGSERKDRASSRHTAQLLLEKASEAFRSTLAAVARTGKVEEIRQACVSLAVLGAFQTSLGHGNPETTASAAGVLASASSITLHRELLSAVDGKFADPNADDFDWPALDSPEIEPQTELEGDWKSLRQQYQANDYLQTDYDLSSLPKTWAVNGCEPLVFCIPLDRQGRREGEDESELFTFDAGMTELKAVMDGNEASISAIKKCMTQEDKKTWWRDRIAIDARLGELLATIEFCWLGAFKTVLNPRSSYDTQAFTAFKERLDRIFQSALSGGSERRSTRVQLPDALLQCFATLSSKCKDEEVEDLVYFILDQYQFNGVPVALAELDFDQLGVDVKSALSDLEAASLFHQPQREEEHLLLALDKNVQGIPWESIPILRGRAVSRIPSLPFLLHTPRREVSRRSAEYYLNPSGDLTGTQARFEPRIAALEKKYGWTGLTGSKPTEAAVLKALEEKDLVVYCGHGGGEEYVRGHKIRHLQRCAVTMLWGCSSGLLRDQGDLDRTGTPMDYVLAGCPCLVGNLWDVTDKDIDRLTEVVLDQLGLGETEAKEEKSVVQAVSAARASTKLQFLTGAAPVVYGIPVYLTD</sequence>
<dbReference type="Pfam" id="PF03568">
    <property type="entry name" value="Separin_C"/>
    <property type="match status" value="1"/>
</dbReference>
<dbReference type="PANTHER" id="PTHR12792">
    <property type="entry name" value="EXTRA SPINDLE POLES 1-RELATED"/>
    <property type="match status" value="1"/>
</dbReference>
<comment type="catalytic activity">
    <reaction evidence="1">
        <text>All bonds known to be hydrolyzed by this endopeptidase have arginine in P1 and an acidic residue in P4. P6 is often occupied by an acidic residue or by a hydroxy-amino-acid residue, the phosphorylation of which enhances cleavage.</text>
        <dbReference type="EC" id="3.4.22.49"/>
    </reaction>
</comment>
<dbReference type="GO" id="GO:0004197">
    <property type="term" value="F:cysteine-type endopeptidase activity"/>
    <property type="evidence" value="ECO:0007669"/>
    <property type="project" value="InterPro"/>
</dbReference>
<organism evidence="7 8">
    <name type="scientific">Trichosporon asahii var. asahii (strain ATCC 90039 / CBS 2479 / JCM 2466 / KCTC 7840 / NBRC 103889/ NCYC 2677 / UAMH 7654)</name>
    <name type="common">Yeast</name>
    <dbReference type="NCBI Taxonomy" id="1186058"/>
    <lineage>
        <taxon>Eukaryota</taxon>
        <taxon>Fungi</taxon>
        <taxon>Dikarya</taxon>
        <taxon>Basidiomycota</taxon>
        <taxon>Agaricomycotina</taxon>
        <taxon>Tremellomycetes</taxon>
        <taxon>Trichosporonales</taxon>
        <taxon>Trichosporonaceae</taxon>
        <taxon>Trichosporon</taxon>
    </lineage>
</organism>
<evidence type="ECO:0000256" key="1">
    <source>
        <dbReference type="ARBA" id="ARBA00000451"/>
    </source>
</evidence>
<gene>
    <name evidence="7" type="ORF">A1Q1_05076</name>
</gene>
<dbReference type="OrthoDB" id="10255632at2759"/>
<accession>J6ETZ4</accession>
<evidence type="ECO:0000313" key="7">
    <source>
        <dbReference type="EMBL" id="EJT46247.1"/>
    </source>
</evidence>
<feature type="region of interest" description="Disordered" evidence="5">
    <location>
        <begin position="468"/>
        <end position="490"/>
    </location>
</feature>
<feature type="compositionally biased region" description="Low complexity" evidence="5">
    <location>
        <begin position="469"/>
        <end position="490"/>
    </location>
</feature>
<dbReference type="GO" id="GO:0005737">
    <property type="term" value="C:cytoplasm"/>
    <property type="evidence" value="ECO:0007669"/>
    <property type="project" value="TreeGrafter"/>
</dbReference>
<evidence type="ECO:0000256" key="3">
    <source>
        <dbReference type="ARBA" id="ARBA00022801"/>
    </source>
</evidence>
<dbReference type="PANTHER" id="PTHR12792:SF0">
    <property type="entry name" value="SEPARIN"/>
    <property type="match status" value="1"/>
</dbReference>
<evidence type="ECO:0000256" key="4">
    <source>
        <dbReference type="ARBA" id="ARBA00022829"/>
    </source>
</evidence>
<dbReference type="RefSeq" id="XP_014177358.1">
    <property type="nucleotide sequence ID" value="XM_014321883.1"/>
</dbReference>
<feature type="domain" description="Peptidase C50" evidence="6">
    <location>
        <begin position="1889"/>
        <end position="1987"/>
    </location>
</feature>
<dbReference type="EMBL" id="ALBS01000297">
    <property type="protein sequence ID" value="EJT46247.1"/>
    <property type="molecule type" value="Genomic_DNA"/>
</dbReference>
<feature type="compositionally biased region" description="Low complexity" evidence="5">
    <location>
        <begin position="92"/>
        <end position="143"/>
    </location>
</feature>
<keyword evidence="4" id="KW-0159">Chromosome partition</keyword>
<dbReference type="GO" id="GO:0005634">
    <property type="term" value="C:nucleus"/>
    <property type="evidence" value="ECO:0007669"/>
    <property type="project" value="InterPro"/>
</dbReference>
<feature type="compositionally biased region" description="Low complexity" evidence="5">
    <location>
        <begin position="54"/>
        <end position="85"/>
    </location>
</feature>
<dbReference type="HOGENOM" id="CLU_000777_0_0_1"/>
<proteinExistence type="predicted"/>